<dbReference type="HOGENOM" id="CLU_2083169_0_0_11"/>
<accession>H8GDI7</accession>
<organism evidence="2 3">
    <name type="scientific">Saccharomonospora azurea NA-128</name>
    <dbReference type="NCBI Taxonomy" id="882081"/>
    <lineage>
        <taxon>Bacteria</taxon>
        <taxon>Bacillati</taxon>
        <taxon>Actinomycetota</taxon>
        <taxon>Actinomycetes</taxon>
        <taxon>Pseudonocardiales</taxon>
        <taxon>Pseudonocardiaceae</taxon>
        <taxon>Saccharomonospora</taxon>
    </lineage>
</organism>
<feature type="transmembrane region" description="Helical" evidence="1">
    <location>
        <begin position="41"/>
        <end position="58"/>
    </location>
</feature>
<keyword evidence="3" id="KW-1185">Reference proteome</keyword>
<feature type="transmembrane region" description="Helical" evidence="1">
    <location>
        <begin position="91"/>
        <end position="113"/>
    </location>
</feature>
<evidence type="ECO:0000313" key="3">
    <source>
        <dbReference type="Proteomes" id="UP000004705"/>
    </source>
</evidence>
<dbReference type="Proteomes" id="UP000004705">
    <property type="component" value="Chromosome"/>
</dbReference>
<proteinExistence type="predicted"/>
<evidence type="ECO:0000313" key="2">
    <source>
        <dbReference type="EMBL" id="EHY90917.1"/>
    </source>
</evidence>
<name>H8GDI7_9PSEU</name>
<dbReference type="EMBL" id="CM001466">
    <property type="protein sequence ID" value="EHY90917.1"/>
    <property type="molecule type" value="Genomic_DNA"/>
</dbReference>
<sequence length="117" mass="12227">MNATPQQSPPVSDGEQNVEVDDLAAKLVAFVRLRSPRVHRALAVTLGVLAVVCLLATVTRASAAPLLPLAGLAVAGVAAWRVRTAATDRQLLVQVTVFGCAVAVALWSMSFVARNLV</sequence>
<dbReference type="RefSeq" id="WP_005444547.1">
    <property type="nucleotide sequence ID" value="NZ_CM001466.1"/>
</dbReference>
<feature type="transmembrane region" description="Helical" evidence="1">
    <location>
        <begin position="64"/>
        <end position="82"/>
    </location>
</feature>
<protein>
    <submittedName>
        <fullName evidence="2">Uncharacterized protein</fullName>
    </submittedName>
</protein>
<dbReference type="AlphaFoldDB" id="H8GDI7"/>
<dbReference type="OrthoDB" id="3557343at2"/>
<gene>
    <name evidence="2" type="ORF">SacazDRAFT_04067</name>
</gene>
<keyword evidence="1" id="KW-0812">Transmembrane</keyword>
<evidence type="ECO:0000256" key="1">
    <source>
        <dbReference type="SAM" id="Phobius"/>
    </source>
</evidence>
<keyword evidence="1" id="KW-0472">Membrane</keyword>
<reference evidence="2 3" key="1">
    <citation type="journal article" date="2012" name="Stand. Genomic Sci.">
        <title>Genome sequence of the soil bacterium Saccharomonospora azurea type strain (NA-128(T)).</title>
        <authorList>
            <person name="Klenk H.P."/>
            <person name="Held B."/>
            <person name="Lucas S."/>
            <person name="Lapidus A."/>
            <person name="Copeland A."/>
            <person name="Hammon N."/>
            <person name="Pitluck S."/>
            <person name="Goodwin L.A."/>
            <person name="Han C."/>
            <person name="Tapia R."/>
            <person name="Brambilla E.M."/>
            <person name="Potter G."/>
            <person name="Land M."/>
            <person name="Ivanova N."/>
            <person name="Rohde M."/>
            <person name="Goker M."/>
            <person name="Detter J.C."/>
            <person name="Kyrpides N.C."/>
            <person name="Woyke T."/>
        </authorList>
    </citation>
    <scope>NUCLEOTIDE SEQUENCE [LARGE SCALE GENOMIC DNA]</scope>
    <source>
        <strain evidence="2 3">NA-128</strain>
    </source>
</reference>
<keyword evidence="1" id="KW-1133">Transmembrane helix</keyword>